<dbReference type="KEGG" id="ptan:CRYO30217_00764"/>
<dbReference type="AlphaFoldDB" id="A0A916NFW8"/>
<dbReference type="RefSeq" id="WP_258540988.1">
    <property type="nucleotide sequence ID" value="NZ_OU015584.1"/>
</dbReference>
<protein>
    <recommendedName>
        <fullName evidence="3">DUF3240 domain-containing protein</fullName>
    </recommendedName>
</protein>
<accession>A0A916NFW8</accession>
<sequence length="108" mass="12536">MVQVVLQDRSVKNLEQILSRLLNNQLVTSPTIVESQRYQPLKGGHFLKYKYYQLTAISRSIHSKEILDIVEELKNSNSLEFYTVPIVDMNWNQASNVKGYFDNVKMVS</sequence>
<name>A0A916NFW8_9FLAO</name>
<reference evidence="1" key="1">
    <citation type="submission" date="2021-04" db="EMBL/GenBank/DDBJ databases">
        <authorList>
            <person name="Rodrigo-Torres L."/>
            <person name="Arahal R. D."/>
            <person name="Lucena T."/>
        </authorList>
    </citation>
    <scope>NUCLEOTIDE SEQUENCE</scope>
    <source>
        <strain evidence="1">AS29M-1</strain>
    </source>
</reference>
<keyword evidence="2" id="KW-1185">Reference proteome</keyword>
<evidence type="ECO:0008006" key="3">
    <source>
        <dbReference type="Google" id="ProtNLM"/>
    </source>
</evidence>
<gene>
    <name evidence="1" type="ORF">CRYO30217_00764</name>
</gene>
<dbReference type="Proteomes" id="UP000683507">
    <property type="component" value="Chromosome"/>
</dbReference>
<organism evidence="1 2">
    <name type="scientific">Parvicella tangerina</name>
    <dbReference type="NCBI Taxonomy" id="2829795"/>
    <lineage>
        <taxon>Bacteria</taxon>
        <taxon>Pseudomonadati</taxon>
        <taxon>Bacteroidota</taxon>
        <taxon>Flavobacteriia</taxon>
        <taxon>Flavobacteriales</taxon>
        <taxon>Parvicellaceae</taxon>
        <taxon>Parvicella</taxon>
    </lineage>
</organism>
<proteinExistence type="predicted"/>
<dbReference type="EMBL" id="OU015584">
    <property type="protein sequence ID" value="CAG5078777.1"/>
    <property type="molecule type" value="Genomic_DNA"/>
</dbReference>
<evidence type="ECO:0000313" key="2">
    <source>
        <dbReference type="Proteomes" id="UP000683507"/>
    </source>
</evidence>
<evidence type="ECO:0000313" key="1">
    <source>
        <dbReference type="EMBL" id="CAG5078777.1"/>
    </source>
</evidence>